<comment type="caution">
    <text evidence="8">The sequence shown here is derived from an EMBL/GenBank/DDBJ whole genome shotgun (WGS) entry which is preliminary data.</text>
</comment>
<organism evidence="8 9">
    <name type="scientific">Candidatus Vagococcus giribetii</name>
    <dbReference type="NCBI Taxonomy" id="2230876"/>
    <lineage>
        <taxon>Bacteria</taxon>
        <taxon>Bacillati</taxon>
        <taxon>Bacillota</taxon>
        <taxon>Bacilli</taxon>
        <taxon>Lactobacillales</taxon>
        <taxon>Enterococcaceae</taxon>
        <taxon>Vagococcus</taxon>
    </lineage>
</organism>
<feature type="domain" description="Calcineurin-like phosphoesterase" evidence="6">
    <location>
        <begin position="38"/>
        <end position="279"/>
    </location>
</feature>
<evidence type="ECO:0000256" key="4">
    <source>
        <dbReference type="ARBA" id="ARBA00025742"/>
    </source>
</evidence>
<gene>
    <name evidence="8" type="ORF">DOK76_05990</name>
</gene>
<dbReference type="InterPro" id="IPR040869">
    <property type="entry name" value="CNP_C"/>
</dbReference>
<reference evidence="8 9" key="1">
    <citation type="submission" date="2021-03" db="EMBL/GenBank/DDBJ databases">
        <title>Enterococcal diversity collection.</title>
        <authorList>
            <person name="Gilmore M.S."/>
            <person name="Schwartzman J."/>
            <person name="Van Tyne D."/>
            <person name="Martin M."/>
            <person name="Earl A.M."/>
            <person name="Manson A.L."/>
            <person name="Straub T."/>
            <person name="Salamzade R."/>
            <person name="Saavedra J."/>
            <person name="Lebreton F."/>
            <person name="Prichula J."/>
            <person name="Schaufler K."/>
            <person name="Gaca A."/>
            <person name="Sgardioli B."/>
            <person name="Wagenaar J."/>
            <person name="Strong T."/>
        </authorList>
    </citation>
    <scope>NUCLEOTIDE SEQUENCE [LARGE SCALE GENOMIC DNA]</scope>
    <source>
        <strain evidence="8 9">DIV0080</strain>
    </source>
</reference>
<dbReference type="PANTHER" id="PTHR42988">
    <property type="entry name" value="PHOSPHOHYDROLASE"/>
    <property type="match status" value="1"/>
</dbReference>
<dbReference type="SUPFAM" id="SSF56300">
    <property type="entry name" value="Metallo-dependent phosphatases"/>
    <property type="match status" value="1"/>
</dbReference>
<feature type="domain" description="Cyclic nucleotide phosphodiesterase C-terminal" evidence="7">
    <location>
        <begin position="323"/>
        <end position="426"/>
    </location>
</feature>
<keyword evidence="2" id="KW-0378">Hydrolase</keyword>
<keyword evidence="5" id="KW-0472">Membrane</keyword>
<evidence type="ECO:0000256" key="2">
    <source>
        <dbReference type="ARBA" id="ARBA00022801"/>
    </source>
</evidence>
<feature type="transmembrane region" description="Helical" evidence="5">
    <location>
        <begin position="6"/>
        <end position="25"/>
    </location>
</feature>
<evidence type="ECO:0000259" key="6">
    <source>
        <dbReference type="Pfam" id="PF00149"/>
    </source>
</evidence>
<dbReference type="InterPro" id="IPR012365">
    <property type="entry name" value="Pesteras_lmo2642"/>
</dbReference>
<dbReference type="InterPro" id="IPR050884">
    <property type="entry name" value="CNP_phosphodiesterase-III"/>
</dbReference>
<evidence type="ECO:0000256" key="5">
    <source>
        <dbReference type="SAM" id="Phobius"/>
    </source>
</evidence>
<keyword evidence="3" id="KW-0408">Iron</keyword>
<keyword evidence="1" id="KW-0479">Metal-binding</keyword>
<accession>A0ABS3HTW6</accession>
<dbReference type="PIRSF" id="PIRSF034890">
    <property type="entry name" value="Pesteras_lmo2642"/>
    <property type="match status" value="1"/>
</dbReference>
<keyword evidence="5" id="KW-0812">Transmembrane</keyword>
<evidence type="ECO:0000256" key="3">
    <source>
        <dbReference type="ARBA" id="ARBA00023004"/>
    </source>
</evidence>
<dbReference type="Pfam" id="PF17839">
    <property type="entry name" value="CNP_C_terminal"/>
    <property type="match status" value="1"/>
</dbReference>
<dbReference type="InterPro" id="IPR004843">
    <property type="entry name" value="Calcineurin-like_PHP"/>
</dbReference>
<dbReference type="EMBL" id="JAFLVX010000016">
    <property type="protein sequence ID" value="MBO0476613.1"/>
    <property type="molecule type" value="Genomic_DNA"/>
</dbReference>
<dbReference type="Gene3D" id="3.60.21.10">
    <property type="match status" value="1"/>
</dbReference>
<sequence length="440" mass="50060">MKKRWYVSLLIGSLLIVLSLGGFLFKEKETKMTKEATYWVLSDNHYIDKSLYDEGSEFQRIQTTAAGKELLYQKESLKALVDAAIQKQPKGIIMTGDITLNGERKSAEELAKLLKPLEENGIECWVIPGNHDINDGWARSFQGDKAYKTEQISPKDFERLFDMSYQNAKDRDPHSLSYLIDASDNTQFLLLDTAIYGKANGTTNPQTKGRLKEETLAWMTTHLDKAKKEGKETLVFMHHNLLQHNPLIYEGFVLENSQELETLLTNYSVPLVFSGHTHAQGIKKSEPSGLVEVVSSSFSITEQSYGEIRISPENISYKKKSLNVDEWAKNNGLIDDNLLNYQAYTKKLFVEDGQKMAYGQLIESGIYDESILDPIAYFVGEMNWRYFTGNTPKSLAEEESLKKEEGYQLLKEYSPGLLDYADSIIRFDSDKLTIDIPLND</sequence>
<evidence type="ECO:0000259" key="7">
    <source>
        <dbReference type="Pfam" id="PF17839"/>
    </source>
</evidence>
<keyword evidence="9" id="KW-1185">Reference proteome</keyword>
<protein>
    <submittedName>
        <fullName evidence="8">Metallophosphoesterase</fullName>
    </submittedName>
</protein>
<dbReference type="InterPro" id="IPR029052">
    <property type="entry name" value="Metallo-depent_PP-like"/>
</dbReference>
<evidence type="ECO:0000313" key="9">
    <source>
        <dbReference type="Proteomes" id="UP000664857"/>
    </source>
</evidence>
<proteinExistence type="inferred from homology"/>
<dbReference type="Pfam" id="PF00149">
    <property type="entry name" value="Metallophos"/>
    <property type="match status" value="1"/>
</dbReference>
<comment type="similarity">
    <text evidence="4">Belongs to the cyclic nucleotide phosphodiesterase class-III family.</text>
</comment>
<dbReference type="Gene3D" id="1.10.246.180">
    <property type="match status" value="1"/>
</dbReference>
<evidence type="ECO:0000313" key="8">
    <source>
        <dbReference type="EMBL" id="MBO0476613.1"/>
    </source>
</evidence>
<evidence type="ECO:0000256" key="1">
    <source>
        <dbReference type="ARBA" id="ARBA00022723"/>
    </source>
</evidence>
<dbReference type="RefSeq" id="WP_206965778.1">
    <property type="nucleotide sequence ID" value="NZ_JAFLVX010000016.1"/>
</dbReference>
<dbReference type="PANTHER" id="PTHR42988:SF2">
    <property type="entry name" value="CYCLIC NUCLEOTIDE PHOSPHODIESTERASE CBUA0032-RELATED"/>
    <property type="match status" value="1"/>
</dbReference>
<name>A0ABS3HTW6_9ENTE</name>
<dbReference type="Proteomes" id="UP000664857">
    <property type="component" value="Unassembled WGS sequence"/>
</dbReference>
<keyword evidence="5" id="KW-1133">Transmembrane helix</keyword>